<dbReference type="SMART" id="SM00179">
    <property type="entry name" value="EGF_CA"/>
    <property type="match status" value="1"/>
</dbReference>
<dbReference type="InterPro" id="IPR000742">
    <property type="entry name" value="EGF"/>
</dbReference>
<feature type="domain" description="BPTI/Kunitz inhibitor" evidence="12">
    <location>
        <begin position="976"/>
        <end position="1032"/>
    </location>
</feature>
<evidence type="ECO:0000256" key="7">
    <source>
        <dbReference type="ARBA" id="ARBA00022900"/>
    </source>
</evidence>
<dbReference type="OrthoDB" id="4473401at2759"/>
<dbReference type="SMART" id="SM00181">
    <property type="entry name" value="EGF"/>
    <property type="match status" value="1"/>
</dbReference>
<evidence type="ECO:0000259" key="12">
    <source>
        <dbReference type="PROSITE" id="PS50279"/>
    </source>
</evidence>
<evidence type="ECO:0000256" key="2">
    <source>
        <dbReference type="ARBA" id="ARBA00022525"/>
    </source>
</evidence>
<evidence type="ECO:0000256" key="6">
    <source>
        <dbReference type="ARBA" id="ARBA00022737"/>
    </source>
</evidence>
<dbReference type="Gene3D" id="4.10.410.10">
    <property type="entry name" value="Pancreatic trypsin inhibitor Kunitz domain"/>
    <property type="match status" value="6"/>
</dbReference>
<dbReference type="FunFam" id="2.10.25.10:FF:000038">
    <property type="entry name" value="Fibrillin 2"/>
    <property type="match status" value="1"/>
</dbReference>
<dbReference type="FunFam" id="4.10.410.10:FF:000027">
    <property type="entry name" value="Si:dkeyp-73b11.8"/>
    <property type="match status" value="1"/>
</dbReference>
<evidence type="ECO:0000256" key="3">
    <source>
        <dbReference type="ARBA" id="ARBA00022536"/>
    </source>
</evidence>
<keyword evidence="6" id="KW-0677">Repeat</keyword>
<dbReference type="Pfam" id="PF00014">
    <property type="entry name" value="Kunitz_BPTI"/>
    <property type="match status" value="4"/>
</dbReference>
<dbReference type="InterPro" id="IPR002223">
    <property type="entry name" value="Kunitz_BPTI"/>
</dbReference>
<comment type="caution">
    <text evidence="13">The sequence shown here is derived from an EMBL/GenBank/DDBJ whole genome shotgun (WGS) entry which is preliminary data.</text>
</comment>
<dbReference type="PROSITE" id="PS50026">
    <property type="entry name" value="EGF_3"/>
    <property type="match status" value="1"/>
</dbReference>
<dbReference type="PROSITE" id="PS01187">
    <property type="entry name" value="EGF_CA"/>
    <property type="match status" value="1"/>
</dbReference>
<dbReference type="FunFam" id="4.10.410.10:FF:000028">
    <property type="entry name" value="CBN-MEC-1 protein"/>
    <property type="match status" value="1"/>
</dbReference>
<dbReference type="CDD" id="cd00109">
    <property type="entry name" value="Kunitz-type"/>
    <property type="match status" value="2"/>
</dbReference>
<feature type="domain" description="EGF-like" evidence="11">
    <location>
        <begin position="197"/>
        <end position="235"/>
    </location>
</feature>
<dbReference type="InterPro" id="IPR036880">
    <property type="entry name" value="Kunitz_BPTI_sf"/>
</dbReference>
<sequence length="1300" mass="146067">MWLLLAFVAHLVLCEDPTWYSPGRPPSAGQARAKSARATSPGDLCGLPMDTGSCSRELIRYYYDAADDDCKRFTYSGCGGNANRFMRRTNCRNRCVKNNEKKAEKAAQTFTKKPGVIDRISSDAKQRRTITTTARTSTTAANTKAVRTASVKRVAVTKASPNIRGCPHCDPLFGICEEGGECGCIAGFRKLGKICIDVNECDQPNACPPNSRCVNTMGSFRCDCDAGFSADGQCIVRKEACDDVFDVRYTEEDCNHGEQQLRFYYEHETRVCREFFYGGCIGESKNIFADAQACETLCASGRKSVRIEDARYNHSDTLSPQRSPDPGVLDPLKLYSKTTQATPRAGMDSPVRREECNKPFDEVLRLECMEASWVERFYWNAEKTECEPFWYDSTCDPKDVVGKNFFDSLELCQKACPEDSANAAPTGTLLEQRRDEIAFVTPPKSLSESSDEATTWTPPIRRIFSAEDPFGLLERRQTADLGSTTEASAPSHRQEVSNFVAKTPIEPFDRKKYMEEFKKKLTALPEGYTQTSLAPEDLQTLETVKRIEDGRKSTTRQQTHLLKESQPLHFHAGKKTVEKFDRKKFIEEFKKKLNALPDDYVRGSTTISGAHGSNIGTLAPKSSEKPFPVQFTSDSSSGHTTSIEPLPLQTSREIGIEKFDRKKFIEEFKKKLTALPDGYTHRPPIDLPKSFTWKHERFTLPPSVFMQQTTPLSPMRMRKFPKTKASDGSGKMAEFHMVSVGNAEKRIEKVVPQEKHAYTVMPETVPTLDFVTETRIAVEKTLEEMSRPKDLCDEPLHPRLEEDCNNENWELRWFFNKERGACKSFWYGGCEADARNFFGDIKSCKKTCGHKYPVTAEALKPQYYVNPTRLITKDPITSHPRLTSTHAPDVDLFRSDVEETTRKIAITTTTAVPTTLATTALRETTTGFVRNVDFAPRTGRTVSVESTTRINELPAVDTRAITSASMISESVTTDVCDQGYDPKWDEDCAGDNWIVRAYFEPAKNGCKRIWWGGCVTANKNLWMNLMECQKACAHKMETPSTPSAPFGRSLIVASSTESPHVFNDSMSHIAADDPMAYTSLFTLVHPRSVPFVSPLRSSPKPKFHVKVKATLVTKYTTLANTQNTTTNRTTARVTTVSTTTLQPLSALRDAPFNAPHEHRSTRKFSPHQRRATTGNADGGVTAGVANLRFRSDLDRQLAKEKRRKENREDLAYSSLVNHPVTVASECLEPFDASLAKSCSNGTEWKNRFYYDRDLRVCRMYWRGGCFSSSRNDFEDHETCQWKCMGTHPKPASKKYSVVAA</sequence>
<gene>
    <name evidence="13" type="primary">Acey_s0188.g1151</name>
    <name evidence="13" type="ORF">Y032_0188g1151</name>
</gene>
<dbReference type="PANTHER" id="PTHR10083:SF381">
    <property type="entry name" value="BPTI_KUNITZ INHIBITOR DOMAIN-CONTAINING PROTEIN"/>
    <property type="match status" value="1"/>
</dbReference>
<protein>
    <recommendedName>
        <fullName evidence="15">Kunitz/Bovine pancreatic trypsin inhibitor domain protein</fullName>
    </recommendedName>
</protein>
<dbReference type="Gene3D" id="2.10.25.10">
    <property type="entry name" value="Laminin"/>
    <property type="match status" value="1"/>
</dbReference>
<evidence type="ECO:0000256" key="10">
    <source>
        <dbReference type="SAM" id="MobiDB-lite"/>
    </source>
</evidence>
<feature type="domain" description="BPTI/Kunitz inhibitor" evidence="12">
    <location>
        <begin position="356"/>
        <end position="416"/>
    </location>
</feature>
<keyword evidence="5" id="KW-0732">Signal</keyword>
<name>A0A016SQG1_9BILA</name>
<dbReference type="PANTHER" id="PTHR10083">
    <property type="entry name" value="KUNITZ-TYPE PROTEASE INHIBITOR-RELATED"/>
    <property type="match status" value="1"/>
</dbReference>
<dbReference type="InterPro" id="IPR000152">
    <property type="entry name" value="EGF-type_Asp/Asn_hydroxyl_site"/>
</dbReference>
<keyword evidence="7" id="KW-0722">Serine protease inhibitor</keyword>
<comment type="subcellular location">
    <subcellularLocation>
        <location evidence="1">Secreted</location>
    </subcellularLocation>
</comment>
<dbReference type="GO" id="GO:0004867">
    <property type="term" value="F:serine-type endopeptidase inhibitor activity"/>
    <property type="evidence" value="ECO:0007669"/>
    <property type="project" value="UniProtKB-KW"/>
</dbReference>
<dbReference type="PRINTS" id="PR00759">
    <property type="entry name" value="BASICPTASE"/>
</dbReference>
<dbReference type="GO" id="GO:0005509">
    <property type="term" value="F:calcium ion binding"/>
    <property type="evidence" value="ECO:0007669"/>
    <property type="project" value="InterPro"/>
</dbReference>
<dbReference type="GO" id="GO:0005615">
    <property type="term" value="C:extracellular space"/>
    <property type="evidence" value="ECO:0007669"/>
    <property type="project" value="TreeGrafter"/>
</dbReference>
<dbReference type="PROSITE" id="PS50279">
    <property type="entry name" value="BPTI_KUNITZ_2"/>
    <property type="match status" value="6"/>
</dbReference>
<feature type="domain" description="BPTI/Kunitz inhibitor" evidence="12">
    <location>
        <begin position="792"/>
        <end position="848"/>
    </location>
</feature>
<dbReference type="InterPro" id="IPR049883">
    <property type="entry name" value="NOTCH1_EGF-like"/>
</dbReference>
<proteinExistence type="predicted"/>
<dbReference type="CDD" id="cd21630">
    <property type="entry name" value="Kunitz_TAP-like"/>
    <property type="match status" value="2"/>
</dbReference>
<evidence type="ECO:0000259" key="11">
    <source>
        <dbReference type="PROSITE" id="PS50026"/>
    </source>
</evidence>
<keyword evidence="14" id="KW-1185">Reference proteome</keyword>
<dbReference type="SUPFAM" id="SSF57196">
    <property type="entry name" value="EGF/Laminin"/>
    <property type="match status" value="1"/>
</dbReference>
<organism evidence="13 14">
    <name type="scientific">Ancylostoma ceylanicum</name>
    <dbReference type="NCBI Taxonomy" id="53326"/>
    <lineage>
        <taxon>Eukaryota</taxon>
        <taxon>Metazoa</taxon>
        <taxon>Ecdysozoa</taxon>
        <taxon>Nematoda</taxon>
        <taxon>Chromadorea</taxon>
        <taxon>Rhabditida</taxon>
        <taxon>Rhabditina</taxon>
        <taxon>Rhabditomorpha</taxon>
        <taxon>Strongyloidea</taxon>
        <taxon>Ancylostomatidae</taxon>
        <taxon>Ancylostomatinae</taxon>
        <taxon>Ancylostoma</taxon>
    </lineage>
</organism>
<feature type="domain" description="BPTI/Kunitz inhibitor" evidence="12">
    <location>
        <begin position="45"/>
        <end position="95"/>
    </location>
</feature>
<reference evidence="14" key="1">
    <citation type="journal article" date="2015" name="Nat. Genet.">
        <title>The genome and transcriptome of the zoonotic hookworm Ancylostoma ceylanicum identify infection-specific gene families.</title>
        <authorList>
            <person name="Schwarz E.M."/>
            <person name="Hu Y."/>
            <person name="Antoshechkin I."/>
            <person name="Miller M.M."/>
            <person name="Sternberg P.W."/>
            <person name="Aroian R.V."/>
        </authorList>
    </citation>
    <scope>NUCLEOTIDE SEQUENCE</scope>
    <source>
        <strain evidence="14">HY135</strain>
    </source>
</reference>
<dbReference type="CDD" id="cd00054">
    <property type="entry name" value="EGF_CA"/>
    <property type="match status" value="1"/>
</dbReference>
<dbReference type="InterPro" id="IPR001881">
    <property type="entry name" value="EGF-like_Ca-bd_dom"/>
</dbReference>
<dbReference type="EMBL" id="JARK01001524">
    <property type="protein sequence ID" value="EYB92948.1"/>
    <property type="molecule type" value="Genomic_DNA"/>
</dbReference>
<accession>A0A016SQG1</accession>
<dbReference type="InterPro" id="IPR020901">
    <property type="entry name" value="Prtase_inh_Kunz-CS"/>
</dbReference>
<comment type="caution">
    <text evidence="9">Lacks conserved residue(s) required for the propagation of feature annotation.</text>
</comment>
<dbReference type="SUPFAM" id="SSF57362">
    <property type="entry name" value="BPTI-like"/>
    <property type="match status" value="6"/>
</dbReference>
<feature type="region of interest" description="Disordered" evidence="10">
    <location>
        <begin position="1151"/>
        <end position="1181"/>
    </location>
</feature>
<evidence type="ECO:0000256" key="1">
    <source>
        <dbReference type="ARBA" id="ARBA00004613"/>
    </source>
</evidence>
<dbReference type="InterPro" id="IPR018097">
    <property type="entry name" value="EGF_Ca-bd_CS"/>
</dbReference>
<keyword evidence="2" id="KW-0964">Secreted</keyword>
<evidence type="ECO:0000256" key="8">
    <source>
        <dbReference type="ARBA" id="ARBA00023157"/>
    </source>
</evidence>
<keyword evidence="8" id="KW-1015">Disulfide bond</keyword>
<evidence type="ECO:0000256" key="5">
    <source>
        <dbReference type="ARBA" id="ARBA00022729"/>
    </source>
</evidence>
<evidence type="ECO:0008006" key="15">
    <source>
        <dbReference type="Google" id="ProtNLM"/>
    </source>
</evidence>
<feature type="domain" description="BPTI/Kunitz inhibitor" evidence="12">
    <location>
        <begin position="241"/>
        <end position="298"/>
    </location>
</feature>
<dbReference type="SMART" id="SM00131">
    <property type="entry name" value="KU"/>
    <property type="match status" value="6"/>
</dbReference>
<keyword evidence="4" id="KW-0646">Protease inhibitor</keyword>
<dbReference type="PROSITE" id="PS00010">
    <property type="entry name" value="ASX_HYDROXYL"/>
    <property type="match status" value="1"/>
</dbReference>
<evidence type="ECO:0000313" key="13">
    <source>
        <dbReference type="EMBL" id="EYB92948.1"/>
    </source>
</evidence>
<feature type="compositionally biased region" description="Basic residues" evidence="10">
    <location>
        <begin position="1159"/>
        <end position="1170"/>
    </location>
</feature>
<dbReference type="Proteomes" id="UP000024635">
    <property type="component" value="Unassembled WGS sequence"/>
</dbReference>
<keyword evidence="3 9" id="KW-0245">EGF-like domain</keyword>
<evidence type="ECO:0000256" key="9">
    <source>
        <dbReference type="PROSITE-ProRule" id="PRU00076"/>
    </source>
</evidence>
<dbReference type="PROSITE" id="PS01186">
    <property type="entry name" value="EGF_2"/>
    <property type="match status" value="1"/>
</dbReference>
<dbReference type="PROSITE" id="PS00280">
    <property type="entry name" value="BPTI_KUNITZ_1"/>
    <property type="match status" value="1"/>
</dbReference>
<dbReference type="InterPro" id="IPR050098">
    <property type="entry name" value="TFPI/VKTCI-like"/>
</dbReference>
<evidence type="ECO:0000313" key="14">
    <source>
        <dbReference type="Proteomes" id="UP000024635"/>
    </source>
</evidence>
<dbReference type="Pfam" id="PF07645">
    <property type="entry name" value="EGF_CA"/>
    <property type="match status" value="1"/>
</dbReference>
<feature type="domain" description="BPTI/Kunitz inhibitor" evidence="12">
    <location>
        <begin position="1226"/>
        <end position="1283"/>
    </location>
</feature>
<evidence type="ECO:0000256" key="4">
    <source>
        <dbReference type="ARBA" id="ARBA00022690"/>
    </source>
</evidence>